<dbReference type="Proteomes" id="UP000001654">
    <property type="component" value="Chromosome"/>
</dbReference>
<dbReference type="EMBL" id="CP001650">
    <property type="protein sequence ID" value="ADF51869.1"/>
    <property type="molecule type" value="Genomic_DNA"/>
</dbReference>
<gene>
    <name evidence="1" type="ordered locus">ZPR_1534</name>
</gene>
<organism evidence="1 2">
    <name type="scientific">Zunongwangia profunda (strain DSM 18752 / CCTCC AB 206139 / SM-A87)</name>
    <name type="common">Wangia profunda</name>
    <dbReference type="NCBI Taxonomy" id="655815"/>
    <lineage>
        <taxon>Bacteria</taxon>
        <taxon>Pseudomonadati</taxon>
        <taxon>Bacteroidota</taxon>
        <taxon>Flavobacteriia</taxon>
        <taxon>Flavobacteriales</taxon>
        <taxon>Flavobacteriaceae</taxon>
        <taxon>Zunongwangia</taxon>
    </lineage>
</organism>
<dbReference type="HOGENOM" id="CLU_3031608_0_0_10"/>
<accession>D5BKX0</accession>
<protein>
    <submittedName>
        <fullName evidence="1">Uncharacterized protein</fullName>
    </submittedName>
</protein>
<dbReference type="AlphaFoldDB" id="D5BKX0"/>
<keyword evidence="2" id="KW-1185">Reference proteome</keyword>
<proteinExistence type="predicted"/>
<name>D5BKX0_ZUNPS</name>
<evidence type="ECO:0000313" key="1">
    <source>
        <dbReference type="EMBL" id="ADF51869.1"/>
    </source>
</evidence>
<sequence>MNTGLFEYGKFTYFSVFTFFDILKNKVLEIENIVLSIVVSGLRQRIGFQTIPSNN</sequence>
<reference evidence="1 2" key="1">
    <citation type="journal article" date="2010" name="BMC Genomics">
        <title>The complete genome of Zunongwangia profunda SM-A87 reveals its adaptation to the deep-sea environment and ecological role in sedimentary organic nitrogen degradation.</title>
        <authorList>
            <person name="Qin Q.L."/>
            <person name="Zhang X.Y."/>
            <person name="Wang X.M."/>
            <person name="Liu G.M."/>
            <person name="Chen X.L."/>
            <person name="Xie B.B."/>
            <person name="Dang H.Y."/>
            <person name="Zhou B.C."/>
            <person name="Yu J."/>
            <person name="Zhang Y.Z."/>
        </authorList>
    </citation>
    <scope>NUCLEOTIDE SEQUENCE [LARGE SCALE GENOMIC DNA]</scope>
    <source>
        <strain evidence="2">DSM 18752 / CCTCC AB 206139 / SM-A87</strain>
    </source>
</reference>
<dbReference type="KEGG" id="zpr:ZPR_1534"/>
<evidence type="ECO:0000313" key="2">
    <source>
        <dbReference type="Proteomes" id="UP000001654"/>
    </source>
</evidence>